<keyword evidence="2" id="KW-1185">Reference proteome</keyword>
<accession>A0A3N5EAG0</accession>
<comment type="caution">
    <text evidence="1">The sequence shown here is derived from an EMBL/GenBank/DDBJ whole genome shotgun (WGS) entry which is preliminary data.</text>
</comment>
<gene>
    <name evidence="1" type="ORF">EHN07_06780</name>
</gene>
<organism evidence="1 2">
    <name type="scientific">Buttiauxella warmboldiae</name>
    <dbReference type="NCBI Taxonomy" id="82993"/>
    <lineage>
        <taxon>Bacteria</taxon>
        <taxon>Pseudomonadati</taxon>
        <taxon>Pseudomonadota</taxon>
        <taxon>Gammaproteobacteria</taxon>
        <taxon>Enterobacterales</taxon>
        <taxon>Enterobacteriaceae</taxon>
        <taxon>Buttiauxella</taxon>
    </lineage>
</organism>
<dbReference type="EMBL" id="RPOH01000021">
    <property type="protein sequence ID" value="RPH29343.1"/>
    <property type="molecule type" value="Genomic_DNA"/>
</dbReference>
<sequence length="62" mass="7040">MKDYHDVEGKPVPGAAGFVRFWCRHKGFELVSVIQQTDDALIFSALSEQKTEWSLQGDSRQV</sequence>
<evidence type="ECO:0000313" key="1">
    <source>
        <dbReference type="EMBL" id="RPH29343.1"/>
    </source>
</evidence>
<name>A0A3N5EAG0_9ENTR</name>
<evidence type="ECO:0000313" key="2">
    <source>
        <dbReference type="Proteomes" id="UP000268615"/>
    </source>
</evidence>
<dbReference type="Proteomes" id="UP000268615">
    <property type="component" value="Unassembled WGS sequence"/>
</dbReference>
<dbReference type="AlphaFoldDB" id="A0A3N5EAG0"/>
<reference evidence="1 2" key="1">
    <citation type="submission" date="2018-11" db="EMBL/GenBank/DDBJ databases">
        <title>Draft genome sequence of Buttiauxella warmboldiae CCUG 35512.</title>
        <authorList>
            <person name="Salva-Serra F."/>
            <person name="Marathe N."/>
            <person name="Moore E."/>
            <person name="Svensson L."/>
            <person name="Engstrom-Jakobsson H."/>
        </authorList>
    </citation>
    <scope>NUCLEOTIDE SEQUENCE [LARGE SCALE GENOMIC DNA]</scope>
    <source>
        <strain evidence="1 2">CCUG 35512</strain>
    </source>
</reference>
<proteinExistence type="predicted"/>
<dbReference type="RefSeq" id="WP_124023412.1">
    <property type="nucleotide sequence ID" value="NZ_RPOH01000021.1"/>
</dbReference>
<protein>
    <submittedName>
        <fullName evidence="1">Uncharacterized protein</fullName>
    </submittedName>
</protein>